<dbReference type="GeneID" id="17326199"/>
<dbReference type="SUPFAM" id="SSF52540">
    <property type="entry name" value="P-loop containing nucleoside triphosphate hydrolases"/>
    <property type="match status" value="1"/>
</dbReference>
<dbReference type="OrthoDB" id="6500128at2759"/>
<dbReference type="Gene3D" id="3.40.50.300">
    <property type="entry name" value="P-loop containing nucleotide triphosphate hydrolases"/>
    <property type="match status" value="1"/>
</dbReference>
<evidence type="ECO:0000256" key="9">
    <source>
        <dbReference type="ARBA" id="ARBA00023136"/>
    </source>
</evidence>
<dbReference type="InterPro" id="IPR011527">
    <property type="entry name" value="ABC1_TM_dom"/>
</dbReference>
<keyword evidence="5" id="KW-0812">Transmembrane</keyword>
<evidence type="ECO:0000313" key="14">
    <source>
        <dbReference type="Proteomes" id="UP000012073"/>
    </source>
</evidence>
<dbReference type="PANTHER" id="PTHR24221">
    <property type="entry name" value="ATP-BINDING CASSETTE SUB-FAMILY B"/>
    <property type="match status" value="1"/>
</dbReference>
<gene>
    <name evidence="13" type="ORF">CHC_T00001159001</name>
</gene>
<evidence type="ECO:0000256" key="4">
    <source>
        <dbReference type="ARBA" id="ARBA00022475"/>
    </source>
</evidence>
<dbReference type="PhylomeDB" id="R7QMH2"/>
<evidence type="ECO:0000256" key="5">
    <source>
        <dbReference type="ARBA" id="ARBA00022692"/>
    </source>
</evidence>
<dbReference type="FunFam" id="3.40.50.300:FF:000221">
    <property type="entry name" value="Multidrug ABC transporter ATP-binding protein"/>
    <property type="match status" value="1"/>
</dbReference>
<protein>
    <recommendedName>
        <fullName evidence="2">Probable ATP-dependent transporter ycf16</fullName>
    </recommendedName>
</protein>
<dbReference type="InterPro" id="IPR003593">
    <property type="entry name" value="AAA+_ATPase"/>
</dbReference>
<keyword evidence="4" id="KW-1003">Cell membrane</keyword>
<dbReference type="InterPro" id="IPR027417">
    <property type="entry name" value="P-loop_NTPase"/>
</dbReference>
<dbReference type="InterPro" id="IPR039421">
    <property type="entry name" value="Type_1_exporter"/>
</dbReference>
<dbReference type="Pfam" id="PF00664">
    <property type="entry name" value="ABC_membrane"/>
    <property type="match status" value="2"/>
</dbReference>
<keyword evidence="6" id="KW-0547">Nucleotide-binding</keyword>
<dbReference type="OMA" id="AVMCARR"/>
<reference evidence="14" key="1">
    <citation type="journal article" date="2013" name="Proc. Natl. Acad. Sci. U.S.A.">
        <title>Genome structure and metabolic features in the red seaweed Chondrus crispus shed light on evolution of the Archaeplastida.</title>
        <authorList>
            <person name="Collen J."/>
            <person name="Porcel B."/>
            <person name="Carre W."/>
            <person name="Ball S.G."/>
            <person name="Chaparro C."/>
            <person name="Tonon T."/>
            <person name="Barbeyron T."/>
            <person name="Michel G."/>
            <person name="Noel B."/>
            <person name="Valentin K."/>
            <person name="Elias M."/>
            <person name="Artiguenave F."/>
            <person name="Arun A."/>
            <person name="Aury J.M."/>
            <person name="Barbosa-Neto J.F."/>
            <person name="Bothwell J.H."/>
            <person name="Bouget F.Y."/>
            <person name="Brillet L."/>
            <person name="Cabello-Hurtado F."/>
            <person name="Capella-Gutierrez S."/>
            <person name="Charrier B."/>
            <person name="Cladiere L."/>
            <person name="Cock J.M."/>
            <person name="Coelho S.M."/>
            <person name="Colleoni C."/>
            <person name="Czjzek M."/>
            <person name="Da Silva C."/>
            <person name="Delage L."/>
            <person name="Denoeud F."/>
            <person name="Deschamps P."/>
            <person name="Dittami S.M."/>
            <person name="Gabaldon T."/>
            <person name="Gachon C.M."/>
            <person name="Groisillier A."/>
            <person name="Herve C."/>
            <person name="Jabbari K."/>
            <person name="Katinka M."/>
            <person name="Kloareg B."/>
            <person name="Kowalczyk N."/>
            <person name="Labadie K."/>
            <person name="Leblanc C."/>
            <person name="Lopez P.J."/>
            <person name="McLachlan D.H."/>
            <person name="Meslet-Cladiere L."/>
            <person name="Moustafa A."/>
            <person name="Nehr Z."/>
            <person name="Nyvall Collen P."/>
            <person name="Panaud O."/>
            <person name="Partensky F."/>
            <person name="Poulain J."/>
            <person name="Rensing S.A."/>
            <person name="Rousvoal S."/>
            <person name="Samson G."/>
            <person name="Symeonidi A."/>
            <person name="Weissenbach J."/>
            <person name="Zambounis A."/>
            <person name="Wincker P."/>
            <person name="Boyen C."/>
        </authorList>
    </citation>
    <scope>NUCLEOTIDE SEQUENCE [LARGE SCALE GENOMIC DNA]</scope>
    <source>
        <strain evidence="14">cv. Stackhouse</strain>
    </source>
</reference>
<dbReference type="PROSITE" id="PS50929">
    <property type="entry name" value="ABC_TM1F"/>
    <property type="match status" value="1"/>
</dbReference>
<dbReference type="GO" id="GO:0140359">
    <property type="term" value="F:ABC-type transporter activity"/>
    <property type="evidence" value="ECO:0007669"/>
    <property type="project" value="InterPro"/>
</dbReference>
<evidence type="ECO:0000256" key="2">
    <source>
        <dbReference type="ARBA" id="ARBA00014334"/>
    </source>
</evidence>
<keyword evidence="14" id="KW-1185">Reference proteome</keyword>
<evidence type="ECO:0000256" key="8">
    <source>
        <dbReference type="ARBA" id="ARBA00022989"/>
    </source>
</evidence>
<keyword evidence="8" id="KW-1133">Transmembrane helix</keyword>
<dbReference type="PROSITE" id="PS50893">
    <property type="entry name" value="ABC_TRANSPORTER_2"/>
    <property type="match status" value="1"/>
</dbReference>
<organism evidence="13 14">
    <name type="scientific">Chondrus crispus</name>
    <name type="common">Carrageen Irish moss</name>
    <name type="synonym">Polymorpha crispa</name>
    <dbReference type="NCBI Taxonomy" id="2769"/>
    <lineage>
        <taxon>Eukaryota</taxon>
        <taxon>Rhodophyta</taxon>
        <taxon>Florideophyceae</taxon>
        <taxon>Rhodymeniophycidae</taxon>
        <taxon>Gigartinales</taxon>
        <taxon>Gigartinaceae</taxon>
        <taxon>Chondrus</taxon>
    </lineage>
</organism>
<dbReference type="Gramene" id="CDF38575">
    <property type="protein sequence ID" value="CDF38575"/>
    <property type="gene ID" value="CHC_T00001159001"/>
</dbReference>
<accession>R7QMH2</accession>
<dbReference type="Proteomes" id="UP000012073">
    <property type="component" value="Unassembled WGS sequence"/>
</dbReference>
<dbReference type="GO" id="GO:0005524">
    <property type="term" value="F:ATP binding"/>
    <property type="evidence" value="ECO:0007669"/>
    <property type="project" value="UniProtKB-KW"/>
</dbReference>
<keyword evidence="9" id="KW-0472">Membrane</keyword>
<feature type="domain" description="ABC transmembrane type-1" evidence="12">
    <location>
        <begin position="155"/>
        <end position="412"/>
    </location>
</feature>
<dbReference type="PANTHER" id="PTHR24221:SF654">
    <property type="entry name" value="ATP-BINDING CASSETTE SUB-FAMILY B MEMBER 6"/>
    <property type="match status" value="1"/>
</dbReference>
<evidence type="ECO:0000256" key="3">
    <source>
        <dbReference type="ARBA" id="ARBA00022448"/>
    </source>
</evidence>
<keyword evidence="7" id="KW-0067">ATP-binding</keyword>
<proteinExistence type="inferred from homology"/>
<evidence type="ECO:0000256" key="7">
    <source>
        <dbReference type="ARBA" id="ARBA00022840"/>
    </source>
</evidence>
<dbReference type="Pfam" id="PF00005">
    <property type="entry name" value="ABC_tran"/>
    <property type="match status" value="1"/>
</dbReference>
<dbReference type="GO" id="GO:0005886">
    <property type="term" value="C:plasma membrane"/>
    <property type="evidence" value="ECO:0007669"/>
    <property type="project" value="UniProtKB-SubCell"/>
</dbReference>
<evidence type="ECO:0000256" key="6">
    <source>
        <dbReference type="ARBA" id="ARBA00022741"/>
    </source>
</evidence>
<dbReference type="InterPro" id="IPR036640">
    <property type="entry name" value="ABC1_TM_sf"/>
</dbReference>
<keyword evidence="3" id="KW-0813">Transport</keyword>
<dbReference type="InterPro" id="IPR003439">
    <property type="entry name" value="ABC_transporter-like_ATP-bd"/>
</dbReference>
<dbReference type="AlphaFoldDB" id="R7QMH2"/>
<comment type="subcellular location">
    <subcellularLocation>
        <location evidence="1">Cell membrane</location>
        <topology evidence="1">Multi-pass membrane protein</topology>
    </subcellularLocation>
</comment>
<dbReference type="RefSeq" id="XP_005718480.1">
    <property type="nucleotide sequence ID" value="XM_005718423.1"/>
</dbReference>
<feature type="domain" description="ABC transporter" evidence="11">
    <location>
        <begin position="454"/>
        <end position="699"/>
    </location>
</feature>
<dbReference type="GO" id="GO:0016887">
    <property type="term" value="F:ATP hydrolysis activity"/>
    <property type="evidence" value="ECO:0007669"/>
    <property type="project" value="InterPro"/>
</dbReference>
<dbReference type="Gene3D" id="1.20.1560.10">
    <property type="entry name" value="ABC transporter type 1, transmembrane domain"/>
    <property type="match status" value="2"/>
</dbReference>
<evidence type="ECO:0000313" key="13">
    <source>
        <dbReference type="EMBL" id="CDF38575.1"/>
    </source>
</evidence>
<evidence type="ECO:0000256" key="10">
    <source>
        <dbReference type="ARBA" id="ARBA00024363"/>
    </source>
</evidence>
<evidence type="ECO:0000259" key="11">
    <source>
        <dbReference type="PROSITE" id="PS50893"/>
    </source>
</evidence>
<sequence length="719" mass="78093">MCSMILCFHRRHCWYSMPICRDPSSLLSSMAIGPELALLVGTSSARAPDEGTLDVVKSALGASATVAVSLRHLDTYGTSLPGIASPHPVTPSASALRSARSRTSLAMPPPSVTTPLLPNNNRAPARTDAIRWRETAAVVLPYIIPETTKLKLIAALSVFCALAKQGSALLRPYAFKLAVDTLTNNLLPGGGLVIPYFAIALFVLSKIASTLLGGVQGYTHSIVAVMCARRFSVAMFTHLQNLSLAFHLSRRTGEVTRIMPVRYVHHLSFTHTCLTTRSRHLTLVLFNTSHFLGYANHCYPFTLTITEQAVDILINYETVKMFGMEQEEASTYAALQKAYQDIYIWFRLTRNAISLGQDAIKSIGLGSAMVLAAIGAAHGNLTPGDFVLINAYAAQLFGPLFSLGSTYRTLTQAATDLEKCVNLLTEPITVQDDANAKPFEVEEEALVEKRVGDVRFENVSFKYHGTERGSSGGLRNISFHVAPGRMVAFVGASGAGKSTIIRLLLRFYDVDSGSVLIDGENVKNYSQGSLRKQIGVVAQDTILFNRSLRFNISYGKPDACDAEIYDAARSAALGDFVDSLPLKLDTIVGERGVRLSGGERQRVGCARCLIKAPAIVLLDEASSSLDTQTEREMQANLREVCKNRTTIVIAHRLSTIMMADEIVVLGTDGAEEGLGTVVERGSHAELIRQKGSYAEMWDLQTSFDNGELSEASEVKDSKK</sequence>
<dbReference type="KEGG" id="ccp:CHC_T00001159001"/>
<evidence type="ECO:0000259" key="12">
    <source>
        <dbReference type="PROSITE" id="PS50929"/>
    </source>
</evidence>
<dbReference type="SUPFAM" id="SSF90123">
    <property type="entry name" value="ABC transporter transmembrane region"/>
    <property type="match status" value="1"/>
</dbReference>
<evidence type="ECO:0000256" key="1">
    <source>
        <dbReference type="ARBA" id="ARBA00004651"/>
    </source>
</evidence>
<dbReference type="SMART" id="SM00382">
    <property type="entry name" value="AAA"/>
    <property type="match status" value="1"/>
</dbReference>
<name>R7QMH2_CHOCR</name>
<dbReference type="EMBL" id="HG001947">
    <property type="protein sequence ID" value="CDF38575.1"/>
    <property type="molecule type" value="Genomic_DNA"/>
</dbReference>
<comment type="similarity">
    <text evidence="10">Belongs to the ABC transporter superfamily. ABCB family. Heavy Metal importer (TC 3.A.1.210) subfamily.</text>
</comment>